<dbReference type="Proteomes" id="UP000824927">
    <property type="component" value="Unassembled WGS sequence"/>
</dbReference>
<dbReference type="EMBL" id="JAHVKP010000001">
    <property type="protein sequence ID" value="MBY6219040.1"/>
    <property type="molecule type" value="Genomic_DNA"/>
</dbReference>
<accession>A0A9Q3XEN2</accession>
<feature type="region of interest" description="Disordered" evidence="1">
    <location>
        <begin position="1"/>
        <end position="45"/>
    </location>
</feature>
<name>A0A9Q3XEN2_9SPHN</name>
<proteinExistence type="predicted"/>
<reference evidence="2" key="1">
    <citation type="submission" date="2021-06" db="EMBL/GenBank/DDBJ databases">
        <title>50 bacteria genomes isolated from Dapeng, Shenzhen, China.</title>
        <authorList>
            <person name="Zheng W."/>
            <person name="Yu S."/>
            <person name="Huang Y."/>
        </authorList>
    </citation>
    <scope>NUCLEOTIDE SEQUENCE</scope>
    <source>
        <strain evidence="2">DP4N28-2</strain>
    </source>
</reference>
<sequence length="45" mass="5067">MRKNDTNGTPKKPQWEKPSLERLGTIRDIAGPRGFGFQAGPNRRS</sequence>
<organism evidence="2 3">
    <name type="scientific">Qipengyuania aquimaris</name>
    <dbReference type="NCBI Taxonomy" id="255984"/>
    <lineage>
        <taxon>Bacteria</taxon>
        <taxon>Pseudomonadati</taxon>
        <taxon>Pseudomonadota</taxon>
        <taxon>Alphaproteobacteria</taxon>
        <taxon>Sphingomonadales</taxon>
        <taxon>Erythrobacteraceae</taxon>
        <taxon>Qipengyuania</taxon>
    </lineage>
</organism>
<evidence type="ECO:0000313" key="3">
    <source>
        <dbReference type="Proteomes" id="UP000824927"/>
    </source>
</evidence>
<comment type="caution">
    <text evidence="2">The sequence shown here is derived from an EMBL/GenBank/DDBJ whole genome shotgun (WGS) entry which is preliminary data.</text>
</comment>
<dbReference type="RefSeq" id="WP_222405683.1">
    <property type="nucleotide sequence ID" value="NZ_JAHVKP010000001.1"/>
</dbReference>
<dbReference type="AlphaFoldDB" id="A0A9Q3XEN2"/>
<evidence type="ECO:0000313" key="2">
    <source>
        <dbReference type="EMBL" id="MBY6219040.1"/>
    </source>
</evidence>
<gene>
    <name evidence="2" type="ORF">KUV31_11885</name>
</gene>
<protein>
    <submittedName>
        <fullName evidence="2">Uncharacterized protein</fullName>
    </submittedName>
</protein>
<evidence type="ECO:0000256" key="1">
    <source>
        <dbReference type="SAM" id="MobiDB-lite"/>
    </source>
</evidence>